<evidence type="ECO:0000256" key="1">
    <source>
        <dbReference type="ARBA" id="ARBA00004370"/>
    </source>
</evidence>
<evidence type="ECO:0000256" key="3">
    <source>
        <dbReference type="ARBA" id="ARBA00022692"/>
    </source>
</evidence>
<feature type="transmembrane region" description="Helical" evidence="7">
    <location>
        <begin position="45"/>
        <end position="73"/>
    </location>
</feature>
<keyword evidence="10" id="KW-1185">Reference proteome</keyword>
<dbReference type="EMBL" id="CM035428">
    <property type="protein sequence ID" value="KAH7301916.1"/>
    <property type="molecule type" value="Genomic_DNA"/>
</dbReference>
<name>A0A8T2RZK0_CERRI</name>
<feature type="transmembrane region" description="Helical" evidence="7">
    <location>
        <begin position="434"/>
        <end position="456"/>
    </location>
</feature>
<dbReference type="Pfam" id="PF01490">
    <property type="entry name" value="Aa_trans"/>
    <property type="match status" value="1"/>
</dbReference>
<reference evidence="9 10" key="1">
    <citation type="submission" date="2021-08" db="EMBL/GenBank/DDBJ databases">
        <title>WGS assembly of Ceratopteris richardii.</title>
        <authorList>
            <person name="Marchant D.B."/>
            <person name="Chen G."/>
            <person name="Jenkins J."/>
            <person name="Shu S."/>
            <person name="Leebens-Mack J."/>
            <person name="Grimwood J."/>
            <person name="Schmutz J."/>
            <person name="Soltis P."/>
            <person name="Soltis D."/>
            <person name="Chen Z.-H."/>
        </authorList>
    </citation>
    <scope>NUCLEOTIDE SEQUENCE [LARGE SCALE GENOMIC DNA]</scope>
    <source>
        <strain evidence="9">Whitten #5841</strain>
        <tissue evidence="9">Leaf</tissue>
    </source>
</reference>
<evidence type="ECO:0000256" key="2">
    <source>
        <dbReference type="ARBA" id="ARBA00022448"/>
    </source>
</evidence>
<keyword evidence="2" id="KW-0813">Transport</keyword>
<dbReference type="OMA" id="WEILLVC"/>
<dbReference type="GO" id="GO:0016020">
    <property type="term" value="C:membrane"/>
    <property type="evidence" value="ECO:0007669"/>
    <property type="project" value="UniProtKB-SubCell"/>
</dbReference>
<feature type="transmembrane region" description="Helical" evidence="7">
    <location>
        <begin position="113"/>
        <end position="138"/>
    </location>
</feature>
<comment type="subcellular location">
    <subcellularLocation>
        <location evidence="1">Membrane</location>
    </subcellularLocation>
</comment>
<dbReference type="GO" id="GO:0006865">
    <property type="term" value="P:amino acid transport"/>
    <property type="evidence" value="ECO:0007669"/>
    <property type="project" value="UniProtKB-KW"/>
</dbReference>
<accession>A0A8T2RZK0</accession>
<feature type="domain" description="Amino acid transporter transmembrane" evidence="8">
    <location>
        <begin position="83"/>
        <end position="486"/>
    </location>
</feature>
<feature type="transmembrane region" description="Helical" evidence="7">
    <location>
        <begin position="234"/>
        <end position="256"/>
    </location>
</feature>
<dbReference type="Proteomes" id="UP000825935">
    <property type="component" value="Chromosome 23"/>
</dbReference>
<feature type="transmembrane region" description="Helical" evidence="7">
    <location>
        <begin position="360"/>
        <end position="380"/>
    </location>
</feature>
<dbReference type="PANTHER" id="PTHR48017">
    <property type="entry name" value="OS05G0424000 PROTEIN-RELATED"/>
    <property type="match status" value="1"/>
</dbReference>
<keyword evidence="6 7" id="KW-0472">Membrane</keyword>
<evidence type="ECO:0000259" key="8">
    <source>
        <dbReference type="Pfam" id="PF01490"/>
    </source>
</evidence>
<dbReference type="AlphaFoldDB" id="A0A8T2RZK0"/>
<evidence type="ECO:0000256" key="6">
    <source>
        <dbReference type="ARBA" id="ARBA00023136"/>
    </source>
</evidence>
<feature type="transmembrane region" description="Helical" evidence="7">
    <location>
        <begin position="85"/>
        <end position="107"/>
    </location>
</feature>
<keyword evidence="3 7" id="KW-0812">Transmembrane</keyword>
<protein>
    <recommendedName>
        <fullName evidence="8">Amino acid transporter transmembrane domain-containing protein</fullName>
    </recommendedName>
</protein>
<feature type="transmembrane region" description="Helical" evidence="7">
    <location>
        <begin position="163"/>
        <end position="186"/>
    </location>
</feature>
<organism evidence="9 10">
    <name type="scientific">Ceratopteris richardii</name>
    <name type="common">Triangle waterfern</name>
    <dbReference type="NCBI Taxonomy" id="49495"/>
    <lineage>
        <taxon>Eukaryota</taxon>
        <taxon>Viridiplantae</taxon>
        <taxon>Streptophyta</taxon>
        <taxon>Embryophyta</taxon>
        <taxon>Tracheophyta</taxon>
        <taxon>Polypodiopsida</taxon>
        <taxon>Polypodiidae</taxon>
        <taxon>Polypodiales</taxon>
        <taxon>Pteridineae</taxon>
        <taxon>Pteridaceae</taxon>
        <taxon>Parkerioideae</taxon>
        <taxon>Ceratopteris</taxon>
    </lineage>
</organism>
<evidence type="ECO:0000256" key="7">
    <source>
        <dbReference type="SAM" id="Phobius"/>
    </source>
</evidence>
<feature type="transmembrane region" description="Helical" evidence="7">
    <location>
        <begin position="314"/>
        <end position="335"/>
    </location>
</feature>
<dbReference type="OrthoDB" id="40134at2759"/>
<feature type="transmembrane region" description="Helical" evidence="7">
    <location>
        <begin position="463"/>
        <end position="487"/>
    </location>
</feature>
<keyword evidence="4" id="KW-0029">Amino-acid transport</keyword>
<gene>
    <name evidence="9" type="ORF">KP509_23G048400</name>
</gene>
<dbReference type="InterPro" id="IPR013057">
    <property type="entry name" value="AA_transpt_TM"/>
</dbReference>
<feature type="transmembrane region" description="Helical" evidence="7">
    <location>
        <begin position="408"/>
        <end position="428"/>
    </location>
</feature>
<evidence type="ECO:0000256" key="5">
    <source>
        <dbReference type="ARBA" id="ARBA00022989"/>
    </source>
</evidence>
<keyword evidence="5 7" id="KW-1133">Transmembrane helix</keyword>
<evidence type="ECO:0000256" key="4">
    <source>
        <dbReference type="ARBA" id="ARBA00022970"/>
    </source>
</evidence>
<feature type="transmembrane region" description="Helical" evidence="7">
    <location>
        <begin position="276"/>
        <end position="294"/>
    </location>
</feature>
<feature type="transmembrane region" description="Helical" evidence="7">
    <location>
        <begin position="206"/>
        <end position="222"/>
    </location>
</feature>
<evidence type="ECO:0000313" key="9">
    <source>
        <dbReference type="EMBL" id="KAH7301916.1"/>
    </source>
</evidence>
<proteinExistence type="predicted"/>
<evidence type="ECO:0000313" key="10">
    <source>
        <dbReference type="Proteomes" id="UP000825935"/>
    </source>
</evidence>
<comment type="caution">
    <text evidence="9">The sequence shown here is derived from an EMBL/GenBank/DDBJ whole genome shotgun (WGS) entry which is preliminary data.</text>
</comment>
<sequence length="507" mass="55571">MEEASSAYHDNSVNIQRTPEHGQRKTVDGGILLVIEAKGNVTWEILLVCYLPIGVCIHQMAAFAPSYVLVFALSCPLRYILTRSWLHAGYHLTGATAGPALLSLPYAFALVGWVPGVLALLLGAGISFYSYYILITIVEHFESQGKRFVCFRSLADHIMGKRWSLFFIAPLQFVICYVTVIAAVLVGGVCMKEIYMLYNPDGPLKLYQFISLFGVMTAVLAQTPSFHSLRHVNFLSILLCLGYSLCATCGSIIGGLSADASAKVYTVKGDLIHKTFGVFGSLAIIATSFGNPIIVEIQGTVSRPARRKMIKGLLLCYSVVVLTFLSVSVSGYWAFGNAAQSNIFDNMASKNGTLVVPRRLLVMAYAFVFLQLIAVSVVYLQPAFDVLETHVADVNKGRYSIRNLAPRVVGRTFFVGSASFFAAMLPFFGDINALMGALGYTPLVFVFPIIFSIIVYRPSKMGFTYWFHVLLIVCFSILTVLGSLAAVGQLSLDAHKYRLFADNIMSM</sequence>